<keyword evidence="1" id="KW-1133">Transmembrane helix</keyword>
<keyword evidence="1" id="KW-0812">Transmembrane</keyword>
<evidence type="ECO:0008006" key="6">
    <source>
        <dbReference type="Google" id="ProtNLM"/>
    </source>
</evidence>
<dbReference type="KEGG" id="thac:CSC3H3_16525"/>
<proteinExistence type="predicted"/>
<dbReference type="EMBL" id="CP024199">
    <property type="protein sequence ID" value="AUG54147.1"/>
    <property type="molecule type" value="Genomic_DNA"/>
</dbReference>
<dbReference type="AlphaFoldDB" id="A0A2N3KU44"/>
<dbReference type="Pfam" id="PF06170">
    <property type="entry name" value="DUF983"/>
    <property type="match status" value="1"/>
</dbReference>
<protein>
    <recommendedName>
        <fullName evidence="6">DUF983 domain-containing protein</fullName>
    </recommendedName>
</protein>
<reference evidence="3 5" key="1">
    <citation type="submission" date="2017-09" db="EMBL/GenBank/DDBJ databases">
        <title>Biodiversity and function of Thalassospira species in the particle-attached aromatic-hydrocarbon-degrading consortia from the surface seawater of the South China Sea.</title>
        <authorList>
            <person name="Dong C."/>
            <person name="Liu R."/>
            <person name="Shao Z."/>
        </authorList>
    </citation>
    <scope>NUCLEOTIDE SEQUENCE [LARGE SCALE GENOMIC DNA]</scope>
    <source>
        <strain evidence="3 5">CSC1P2</strain>
    </source>
</reference>
<reference evidence="2 4" key="2">
    <citation type="submission" date="2017-10" db="EMBL/GenBank/DDBJ databases">
        <title>Biodiversity and function of Thalassospira species in the particle-attached aromatic-hydrocarbon-degrading consortia from the surface seawater of the China South Sea.</title>
        <authorList>
            <person name="Dong C."/>
            <person name="Liu R."/>
            <person name="Shao Z."/>
        </authorList>
    </citation>
    <scope>NUCLEOTIDE SEQUENCE [LARGE SCALE GENOMIC DNA]</scope>
    <source>
        <strain evidence="2 4">CSC3H3</strain>
    </source>
</reference>
<dbReference type="EMBL" id="NWTK01000006">
    <property type="protein sequence ID" value="PKR54068.1"/>
    <property type="molecule type" value="Genomic_DNA"/>
</dbReference>
<dbReference type="Proteomes" id="UP000233458">
    <property type="component" value="Chromosome"/>
</dbReference>
<evidence type="ECO:0000256" key="1">
    <source>
        <dbReference type="SAM" id="Phobius"/>
    </source>
</evidence>
<keyword evidence="4" id="KW-1185">Reference proteome</keyword>
<evidence type="ECO:0000313" key="4">
    <source>
        <dbReference type="Proteomes" id="UP000233458"/>
    </source>
</evidence>
<evidence type="ECO:0000313" key="3">
    <source>
        <dbReference type="EMBL" id="PKR54068.1"/>
    </source>
</evidence>
<organism evidence="3 5">
    <name type="scientific">Thalassospira marina</name>
    <dbReference type="NCBI Taxonomy" id="2048283"/>
    <lineage>
        <taxon>Bacteria</taxon>
        <taxon>Pseudomonadati</taxon>
        <taxon>Pseudomonadota</taxon>
        <taxon>Alphaproteobacteria</taxon>
        <taxon>Rhodospirillales</taxon>
        <taxon>Thalassospiraceae</taxon>
        <taxon>Thalassospira</taxon>
    </lineage>
</organism>
<feature type="transmembrane region" description="Helical" evidence="1">
    <location>
        <begin position="56"/>
        <end position="76"/>
    </location>
</feature>
<dbReference type="RefSeq" id="WP_101266431.1">
    <property type="nucleotide sequence ID" value="NZ_CP024199.1"/>
</dbReference>
<dbReference type="Proteomes" id="UP000233597">
    <property type="component" value="Unassembled WGS sequence"/>
</dbReference>
<name>A0A2N3KU44_9PROT</name>
<sequence>MNLDYYPPLSPIRTGLACKCPRCGGGKLFSGFLTVRETCDVCGLDMRGHDAGDGPAVFIIFILGFLVVPLALWVELTYQPPLWLHVVLWFPTVIGITLLLLRPLKGVMVALQYRHRSTTEQD</sequence>
<accession>A0A2N3KU44</accession>
<evidence type="ECO:0000313" key="2">
    <source>
        <dbReference type="EMBL" id="AUG54147.1"/>
    </source>
</evidence>
<dbReference type="InterPro" id="IPR009325">
    <property type="entry name" value="DUF983"/>
</dbReference>
<dbReference type="OrthoDB" id="9799456at2"/>
<evidence type="ECO:0000313" key="5">
    <source>
        <dbReference type="Proteomes" id="UP000233597"/>
    </source>
</evidence>
<feature type="transmembrane region" description="Helical" evidence="1">
    <location>
        <begin position="82"/>
        <end position="101"/>
    </location>
</feature>
<gene>
    <name evidence="3" type="ORF">COO20_10965</name>
    <name evidence="2" type="ORF">CSC3H3_16525</name>
</gene>
<keyword evidence="1" id="KW-0472">Membrane</keyword>